<dbReference type="RefSeq" id="WP_089411789.1">
    <property type="nucleotide sequence ID" value="NZ_FZQA01000002.1"/>
</dbReference>
<dbReference type="GO" id="GO:0005840">
    <property type="term" value="C:ribosome"/>
    <property type="evidence" value="ECO:0007669"/>
    <property type="project" value="UniProtKB-KW"/>
</dbReference>
<evidence type="ECO:0000256" key="2">
    <source>
        <dbReference type="ARBA" id="ARBA00022730"/>
    </source>
</evidence>
<proteinExistence type="inferred from homology"/>
<evidence type="ECO:0000313" key="10">
    <source>
        <dbReference type="EMBL" id="SNT72283.1"/>
    </source>
</evidence>
<dbReference type="InterPro" id="IPR035987">
    <property type="entry name" value="Ribosomal_uS8_sf"/>
</dbReference>
<evidence type="ECO:0000256" key="8">
    <source>
        <dbReference type="HAMAP-Rule" id="MF_01302"/>
    </source>
</evidence>
<dbReference type="Proteomes" id="UP000198346">
    <property type="component" value="Unassembled WGS sequence"/>
</dbReference>
<dbReference type="Pfam" id="PF00410">
    <property type="entry name" value="Ribosomal_S8"/>
    <property type="match status" value="1"/>
</dbReference>
<evidence type="ECO:0000256" key="4">
    <source>
        <dbReference type="ARBA" id="ARBA00022980"/>
    </source>
</evidence>
<dbReference type="FunFam" id="3.30.1370.30:FF:000002">
    <property type="entry name" value="30S ribosomal protein S8"/>
    <property type="match status" value="1"/>
</dbReference>
<keyword evidence="5 8" id="KW-0687">Ribonucleoprotein</keyword>
<evidence type="ECO:0000256" key="6">
    <source>
        <dbReference type="ARBA" id="ARBA00035258"/>
    </source>
</evidence>
<dbReference type="OrthoDB" id="9802617at2"/>
<reference evidence="10 11" key="1">
    <citation type="submission" date="2017-07" db="EMBL/GenBank/DDBJ databases">
        <authorList>
            <person name="Sun Z.S."/>
            <person name="Albrecht U."/>
            <person name="Echele G."/>
            <person name="Lee C.C."/>
        </authorList>
    </citation>
    <scope>NUCLEOTIDE SEQUENCE [LARGE SCALE GENOMIC DNA]</scope>
    <source>
        <strain evidence="10 11">CGMCC 1.12710</strain>
    </source>
</reference>
<keyword evidence="4 8" id="KW-0689">Ribosomal protein</keyword>
<dbReference type="PANTHER" id="PTHR11758">
    <property type="entry name" value="40S RIBOSOMAL PROTEIN S15A"/>
    <property type="match status" value="1"/>
</dbReference>
<comment type="function">
    <text evidence="8">One of the primary rRNA binding proteins, it binds directly to 16S rRNA central domain where it helps coordinate assembly of the platform of the 30S subunit.</text>
</comment>
<dbReference type="GO" id="GO:1990904">
    <property type="term" value="C:ribonucleoprotein complex"/>
    <property type="evidence" value="ECO:0007669"/>
    <property type="project" value="UniProtKB-KW"/>
</dbReference>
<name>A0A239PQG1_9PROT</name>
<dbReference type="GO" id="GO:0005737">
    <property type="term" value="C:cytoplasm"/>
    <property type="evidence" value="ECO:0007669"/>
    <property type="project" value="UniProtKB-ARBA"/>
</dbReference>
<dbReference type="PROSITE" id="PS00053">
    <property type="entry name" value="RIBOSOMAL_S8"/>
    <property type="match status" value="1"/>
</dbReference>
<sequence length="132" mass="14486">MAINDPIGDLITRIRNAQMRRHSKTVVPASKLRGWVLDVLAAEGYIRGYARVEKEGEKPTFEVELKYFDGEPVISNIKRVSKPGRRVYSSVSELAPVRNGLGISILSTPKGVMSDQAARAANVGGEVLCQVY</sequence>
<dbReference type="GO" id="GO:0003735">
    <property type="term" value="F:structural constituent of ribosome"/>
    <property type="evidence" value="ECO:0007669"/>
    <property type="project" value="InterPro"/>
</dbReference>
<dbReference type="SUPFAM" id="SSF56047">
    <property type="entry name" value="Ribosomal protein S8"/>
    <property type="match status" value="1"/>
</dbReference>
<keyword evidence="3 8" id="KW-0694">RNA-binding</keyword>
<dbReference type="GO" id="GO:0019843">
    <property type="term" value="F:rRNA binding"/>
    <property type="evidence" value="ECO:0007669"/>
    <property type="project" value="UniProtKB-UniRule"/>
</dbReference>
<dbReference type="Gene3D" id="3.30.1370.30">
    <property type="match status" value="1"/>
</dbReference>
<dbReference type="EMBL" id="FZQA01000002">
    <property type="protein sequence ID" value="SNT72283.1"/>
    <property type="molecule type" value="Genomic_DNA"/>
</dbReference>
<comment type="subunit">
    <text evidence="7 8">Part of the 30S ribosomal subunit. Contacts proteins S5 and S12.</text>
</comment>
<protein>
    <recommendedName>
        <fullName evidence="6 8">Small ribosomal subunit protein uS8</fullName>
    </recommendedName>
</protein>
<dbReference type="InterPro" id="IPR000630">
    <property type="entry name" value="Ribosomal_uS8"/>
</dbReference>
<dbReference type="InterPro" id="IPR047863">
    <property type="entry name" value="Ribosomal_uS8_CS"/>
</dbReference>
<accession>A0A239PQG1</accession>
<comment type="similarity">
    <text evidence="1 8 9">Belongs to the universal ribosomal protein uS8 family.</text>
</comment>
<evidence type="ECO:0000256" key="5">
    <source>
        <dbReference type="ARBA" id="ARBA00023274"/>
    </source>
</evidence>
<dbReference type="NCBIfam" id="NF001109">
    <property type="entry name" value="PRK00136.1"/>
    <property type="match status" value="1"/>
</dbReference>
<dbReference type="GO" id="GO:0006412">
    <property type="term" value="P:translation"/>
    <property type="evidence" value="ECO:0007669"/>
    <property type="project" value="UniProtKB-UniRule"/>
</dbReference>
<keyword evidence="2 8" id="KW-0699">rRNA-binding</keyword>
<evidence type="ECO:0000256" key="1">
    <source>
        <dbReference type="ARBA" id="ARBA00006471"/>
    </source>
</evidence>
<dbReference type="AlphaFoldDB" id="A0A239PQG1"/>
<evidence type="ECO:0000256" key="3">
    <source>
        <dbReference type="ARBA" id="ARBA00022884"/>
    </source>
</evidence>
<evidence type="ECO:0000256" key="7">
    <source>
        <dbReference type="ARBA" id="ARBA00046740"/>
    </source>
</evidence>
<dbReference type="HAMAP" id="MF_01302_B">
    <property type="entry name" value="Ribosomal_uS8_B"/>
    <property type="match status" value="1"/>
</dbReference>
<dbReference type="Gene3D" id="3.30.1490.10">
    <property type="match status" value="1"/>
</dbReference>
<gene>
    <name evidence="8" type="primary">rpsH</name>
    <name evidence="10" type="ORF">SAMN06297382_1321</name>
</gene>
<evidence type="ECO:0000313" key="11">
    <source>
        <dbReference type="Proteomes" id="UP000198346"/>
    </source>
</evidence>
<evidence type="ECO:0000256" key="9">
    <source>
        <dbReference type="RuleBase" id="RU003660"/>
    </source>
</evidence>
<keyword evidence="11" id="KW-1185">Reference proteome</keyword>
<organism evidence="10 11">
    <name type="scientific">Amphiplicatus metriothermophilus</name>
    <dbReference type="NCBI Taxonomy" id="1519374"/>
    <lineage>
        <taxon>Bacteria</taxon>
        <taxon>Pseudomonadati</taxon>
        <taxon>Pseudomonadota</taxon>
        <taxon>Alphaproteobacteria</taxon>
        <taxon>Parvularculales</taxon>
        <taxon>Parvularculaceae</taxon>
        <taxon>Amphiplicatus</taxon>
    </lineage>
</organism>
<dbReference type="FunFam" id="3.30.1490.10:FF:000001">
    <property type="entry name" value="30S ribosomal protein S8"/>
    <property type="match status" value="1"/>
</dbReference>